<dbReference type="Proteomes" id="UP001054945">
    <property type="component" value="Unassembled WGS sequence"/>
</dbReference>
<protein>
    <submittedName>
        <fullName evidence="1">Uncharacterized protein</fullName>
    </submittedName>
</protein>
<sequence length="180" mass="19867">MVRFNDGLKEQVAASSNQHKEDVRVKLAGEQLKIFPVNSDVHRAVTRYLTEKKLEFFVITPKNQRPLKAVLKGLPVSYSTAEIEGLSELGLKLDQVRQLSNLKTKAPITVWQLTNRKAPENVNIFQAVAISSAFSGVEVINVLLLSVSGGILVGVYRTAATFFQRAVLSSFKFSVSVAHL</sequence>
<organism evidence="1 2">
    <name type="scientific">Caerostris extrusa</name>
    <name type="common">Bark spider</name>
    <name type="synonym">Caerostris bankana</name>
    <dbReference type="NCBI Taxonomy" id="172846"/>
    <lineage>
        <taxon>Eukaryota</taxon>
        <taxon>Metazoa</taxon>
        <taxon>Ecdysozoa</taxon>
        <taxon>Arthropoda</taxon>
        <taxon>Chelicerata</taxon>
        <taxon>Arachnida</taxon>
        <taxon>Araneae</taxon>
        <taxon>Araneomorphae</taxon>
        <taxon>Entelegynae</taxon>
        <taxon>Araneoidea</taxon>
        <taxon>Araneidae</taxon>
        <taxon>Caerostris</taxon>
    </lineage>
</organism>
<reference evidence="1 2" key="1">
    <citation type="submission" date="2021-06" db="EMBL/GenBank/DDBJ databases">
        <title>Caerostris extrusa draft genome.</title>
        <authorList>
            <person name="Kono N."/>
            <person name="Arakawa K."/>
        </authorList>
    </citation>
    <scope>NUCLEOTIDE SEQUENCE [LARGE SCALE GENOMIC DNA]</scope>
</reference>
<name>A0AAV4Y7E6_CAEEX</name>
<evidence type="ECO:0000313" key="2">
    <source>
        <dbReference type="Proteomes" id="UP001054945"/>
    </source>
</evidence>
<keyword evidence="2" id="KW-1185">Reference proteome</keyword>
<proteinExistence type="predicted"/>
<comment type="caution">
    <text evidence="1">The sequence shown here is derived from an EMBL/GenBank/DDBJ whole genome shotgun (WGS) entry which is preliminary data.</text>
</comment>
<dbReference type="EMBL" id="BPLR01001398">
    <property type="protein sequence ID" value="GIZ02125.1"/>
    <property type="molecule type" value="Genomic_DNA"/>
</dbReference>
<evidence type="ECO:0000313" key="1">
    <source>
        <dbReference type="EMBL" id="GIZ02125.1"/>
    </source>
</evidence>
<gene>
    <name evidence="1" type="ORF">CEXT_568991</name>
</gene>
<accession>A0AAV4Y7E6</accession>
<dbReference type="AlphaFoldDB" id="A0AAV4Y7E6"/>